<proteinExistence type="predicted"/>
<name>A0A8S5V977_9CAUD</name>
<organism evidence="1">
    <name type="scientific">Siphoviridae sp. ct2D011</name>
    <dbReference type="NCBI Taxonomy" id="2825314"/>
    <lineage>
        <taxon>Viruses</taxon>
        <taxon>Duplodnaviria</taxon>
        <taxon>Heunggongvirae</taxon>
        <taxon>Uroviricota</taxon>
        <taxon>Caudoviricetes</taxon>
    </lineage>
</organism>
<sequence length="57" mass="6870">MTSNHHHQLDYSLDSPEERKKLVQRIIEETPAEKLTPRYLDILSDYLVLCMEKQEKR</sequence>
<evidence type="ECO:0000313" key="1">
    <source>
        <dbReference type="EMBL" id="DAG03305.1"/>
    </source>
</evidence>
<accession>A0A8S5V977</accession>
<reference evidence="1" key="1">
    <citation type="journal article" date="2021" name="Proc. Natl. Acad. Sci. U.S.A.">
        <title>A Catalog of Tens of Thousands of Viruses from Human Metagenomes Reveals Hidden Associations with Chronic Diseases.</title>
        <authorList>
            <person name="Tisza M.J."/>
            <person name="Buck C.B."/>
        </authorList>
    </citation>
    <scope>NUCLEOTIDE SEQUENCE</scope>
    <source>
        <strain evidence="1">Ct2D011</strain>
    </source>
</reference>
<protein>
    <submittedName>
        <fullName evidence="1">Uncharacterized protein</fullName>
    </submittedName>
</protein>
<dbReference type="EMBL" id="BK016226">
    <property type="protein sequence ID" value="DAG03305.1"/>
    <property type="molecule type" value="Genomic_DNA"/>
</dbReference>